<name>A0ABW0R042_9BACL</name>
<dbReference type="RefSeq" id="WP_378111089.1">
    <property type="nucleotide sequence ID" value="NZ_JBHSNC010000021.1"/>
</dbReference>
<keyword evidence="2" id="KW-0238">DNA-binding</keyword>
<dbReference type="PROSITE" id="PS01124">
    <property type="entry name" value="HTH_ARAC_FAMILY_2"/>
    <property type="match status" value="1"/>
</dbReference>
<evidence type="ECO:0000313" key="6">
    <source>
        <dbReference type="Proteomes" id="UP001596108"/>
    </source>
</evidence>
<dbReference type="PROSITE" id="PS00041">
    <property type="entry name" value="HTH_ARAC_FAMILY_1"/>
    <property type="match status" value="1"/>
</dbReference>
<dbReference type="InterPro" id="IPR020449">
    <property type="entry name" value="Tscrpt_reg_AraC-type_HTH"/>
</dbReference>
<evidence type="ECO:0000256" key="1">
    <source>
        <dbReference type="ARBA" id="ARBA00023015"/>
    </source>
</evidence>
<dbReference type="Gene3D" id="1.10.10.60">
    <property type="entry name" value="Homeodomain-like"/>
    <property type="match status" value="2"/>
</dbReference>
<evidence type="ECO:0000256" key="3">
    <source>
        <dbReference type="ARBA" id="ARBA00023163"/>
    </source>
</evidence>
<dbReference type="InterPro" id="IPR018060">
    <property type="entry name" value="HTH_AraC"/>
</dbReference>
<gene>
    <name evidence="5" type="ORF">ACFPQ4_07155</name>
</gene>
<dbReference type="PRINTS" id="PR00032">
    <property type="entry name" value="HTHARAC"/>
</dbReference>
<evidence type="ECO:0000313" key="5">
    <source>
        <dbReference type="EMBL" id="MFC5529227.1"/>
    </source>
</evidence>
<evidence type="ECO:0000256" key="2">
    <source>
        <dbReference type="ARBA" id="ARBA00023125"/>
    </source>
</evidence>
<dbReference type="PANTHER" id="PTHR43280:SF28">
    <property type="entry name" value="HTH-TYPE TRANSCRIPTIONAL ACTIVATOR RHAS"/>
    <property type="match status" value="1"/>
</dbReference>
<dbReference type="SUPFAM" id="SSF46689">
    <property type="entry name" value="Homeodomain-like"/>
    <property type="match status" value="2"/>
</dbReference>
<keyword evidence="6" id="KW-1185">Reference proteome</keyword>
<feature type="domain" description="HTH araC/xylS-type" evidence="4">
    <location>
        <begin position="187"/>
        <end position="285"/>
    </location>
</feature>
<dbReference type="Proteomes" id="UP001596108">
    <property type="component" value="Unassembled WGS sequence"/>
</dbReference>
<dbReference type="InterPro" id="IPR018062">
    <property type="entry name" value="HTH_AraC-typ_CS"/>
</dbReference>
<organism evidence="5 6">
    <name type="scientific">Cohnella yongneupensis</name>
    <dbReference type="NCBI Taxonomy" id="425006"/>
    <lineage>
        <taxon>Bacteria</taxon>
        <taxon>Bacillati</taxon>
        <taxon>Bacillota</taxon>
        <taxon>Bacilli</taxon>
        <taxon>Bacillales</taxon>
        <taxon>Paenibacillaceae</taxon>
        <taxon>Cohnella</taxon>
    </lineage>
</organism>
<dbReference type="SMART" id="SM00342">
    <property type="entry name" value="HTH_ARAC"/>
    <property type="match status" value="1"/>
</dbReference>
<dbReference type="Pfam" id="PF12833">
    <property type="entry name" value="HTH_18"/>
    <property type="match status" value="1"/>
</dbReference>
<dbReference type="Gene3D" id="2.60.120.10">
    <property type="entry name" value="Jelly Rolls"/>
    <property type="match status" value="1"/>
</dbReference>
<sequence>MKPMRKPFRLDPIFPFEIVFEQLRTTRNELPDHLHDLYELVYIHRGNGTIFIDNALYEQKPGDLFLIPGNTIHRAFSNAAEPVVSTAVFFAPAFIRSEWVDDGYAPLKGFDIARHKGRYKLSLPDELQQRFQSVLSDIDRETKSKEVGYRHAVRMQLQRLLLWVNRIPAARDPDSNANTRIGPHWMLDAMREIDRDPVQAGGLAELSAKAGVTAPHFSRVFKQFTGMNLIDYVTVKRIVRVKSLLLASDDNVEAIALECGFQSLPHFYLTFKKLTGMTPRAYRNSYLEP</sequence>
<dbReference type="InterPro" id="IPR014710">
    <property type="entry name" value="RmlC-like_jellyroll"/>
</dbReference>
<keyword evidence="1" id="KW-0805">Transcription regulation</keyword>
<reference evidence="6" key="1">
    <citation type="journal article" date="2019" name="Int. J. Syst. Evol. Microbiol.">
        <title>The Global Catalogue of Microorganisms (GCM) 10K type strain sequencing project: providing services to taxonomists for standard genome sequencing and annotation.</title>
        <authorList>
            <consortium name="The Broad Institute Genomics Platform"/>
            <consortium name="The Broad Institute Genome Sequencing Center for Infectious Disease"/>
            <person name="Wu L."/>
            <person name="Ma J."/>
        </authorList>
    </citation>
    <scope>NUCLEOTIDE SEQUENCE [LARGE SCALE GENOMIC DNA]</scope>
    <source>
        <strain evidence="6">CGMCC 1.18578</strain>
    </source>
</reference>
<protein>
    <submittedName>
        <fullName evidence="5">Helix-turn-helix domain-containing protein</fullName>
    </submittedName>
</protein>
<dbReference type="InterPro" id="IPR037923">
    <property type="entry name" value="HTH-like"/>
</dbReference>
<dbReference type="Pfam" id="PF02311">
    <property type="entry name" value="AraC_binding"/>
    <property type="match status" value="1"/>
</dbReference>
<proteinExistence type="predicted"/>
<dbReference type="SUPFAM" id="SSF51215">
    <property type="entry name" value="Regulatory protein AraC"/>
    <property type="match status" value="1"/>
</dbReference>
<evidence type="ECO:0000259" key="4">
    <source>
        <dbReference type="PROSITE" id="PS01124"/>
    </source>
</evidence>
<dbReference type="PANTHER" id="PTHR43280">
    <property type="entry name" value="ARAC-FAMILY TRANSCRIPTIONAL REGULATOR"/>
    <property type="match status" value="1"/>
</dbReference>
<accession>A0ABW0R042</accession>
<dbReference type="InterPro" id="IPR009057">
    <property type="entry name" value="Homeodomain-like_sf"/>
</dbReference>
<keyword evidence="3" id="KW-0804">Transcription</keyword>
<dbReference type="InterPro" id="IPR003313">
    <property type="entry name" value="AraC-bd"/>
</dbReference>
<comment type="caution">
    <text evidence="5">The sequence shown here is derived from an EMBL/GenBank/DDBJ whole genome shotgun (WGS) entry which is preliminary data.</text>
</comment>
<dbReference type="EMBL" id="JBHSNC010000021">
    <property type="protein sequence ID" value="MFC5529227.1"/>
    <property type="molecule type" value="Genomic_DNA"/>
</dbReference>